<keyword evidence="3" id="KW-1185">Reference proteome</keyword>
<sequence>MSSPSLSLSIATSCSSEGLQSGQVSRTPKRHRAHTFNEGRSSTDSIDRPRLARPACRENSLAEEVFETRFENPFKAFSRGFGQRRERAGSARGTSLASHPQEASPRKSVKLRVVLSSLRHSFSSAGSDDSSAGSPGATISSQSTSDSSASSASSSSEPEDCIRNGVQRTDPYGPPYYADTPPCESPRSVRSRISSISSFGGMSLALSMSSSIFAYGTSPGPEASPSSGKLSAAAAIADAARREILPAVQLETGSTHR</sequence>
<dbReference type="AlphaFoldDB" id="A0A371D6C3"/>
<organism evidence="2 3">
    <name type="scientific">Lentinus brumalis</name>
    <dbReference type="NCBI Taxonomy" id="2498619"/>
    <lineage>
        <taxon>Eukaryota</taxon>
        <taxon>Fungi</taxon>
        <taxon>Dikarya</taxon>
        <taxon>Basidiomycota</taxon>
        <taxon>Agaricomycotina</taxon>
        <taxon>Agaricomycetes</taxon>
        <taxon>Polyporales</taxon>
        <taxon>Polyporaceae</taxon>
        <taxon>Lentinus</taxon>
    </lineage>
</organism>
<evidence type="ECO:0000313" key="2">
    <source>
        <dbReference type="EMBL" id="RDX48042.1"/>
    </source>
</evidence>
<feature type="compositionally biased region" description="Low complexity" evidence="1">
    <location>
        <begin position="123"/>
        <end position="156"/>
    </location>
</feature>
<protein>
    <submittedName>
        <fullName evidence="2">Uncharacterized protein</fullName>
    </submittedName>
</protein>
<reference evidence="2 3" key="1">
    <citation type="journal article" date="2018" name="Biotechnol. Biofuels">
        <title>Integrative visual omics of the white-rot fungus Polyporus brumalis exposes the biotechnological potential of its oxidative enzymes for delignifying raw plant biomass.</title>
        <authorList>
            <person name="Miyauchi S."/>
            <person name="Rancon A."/>
            <person name="Drula E."/>
            <person name="Hage H."/>
            <person name="Chaduli D."/>
            <person name="Favel A."/>
            <person name="Grisel S."/>
            <person name="Henrissat B."/>
            <person name="Herpoel-Gimbert I."/>
            <person name="Ruiz-Duenas F.J."/>
            <person name="Chevret D."/>
            <person name="Hainaut M."/>
            <person name="Lin J."/>
            <person name="Wang M."/>
            <person name="Pangilinan J."/>
            <person name="Lipzen A."/>
            <person name="Lesage-Meessen L."/>
            <person name="Navarro D."/>
            <person name="Riley R."/>
            <person name="Grigoriev I.V."/>
            <person name="Zhou S."/>
            <person name="Raouche S."/>
            <person name="Rosso M.N."/>
        </authorList>
    </citation>
    <scope>NUCLEOTIDE SEQUENCE [LARGE SCALE GENOMIC DNA]</scope>
    <source>
        <strain evidence="2 3">BRFM 1820</strain>
    </source>
</reference>
<dbReference type="EMBL" id="KZ857414">
    <property type="protein sequence ID" value="RDX48042.1"/>
    <property type="molecule type" value="Genomic_DNA"/>
</dbReference>
<accession>A0A371D6C3</accession>
<feature type="region of interest" description="Disordered" evidence="1">
    <location>
        <begin position="122"/>
        <end position="191"/>
    </location>
</feature>
<feature type="region of interest" description="Disordered" evidence="1">
    <location>
        <begin position="76"/>
        <end position="110"/>
    </location>
</feature>
<proteinExistence type="predicted"/>
<name>A0A371D6C3_9APHY</name>
<evidence type="ECO:0000256" key="1">
    <source>
        <dbReference type="SAM" id="MobiDB-lite"/>
    </source>
</evidence>
<feature type="region of interest" description="Disordered" evidence="1">
    <location>
        <begin position="1"/>
        <end position="58"/>
    </location>
</feature>
<feature type="compositionally biased region" description="Polar residues" evidence="1">
    <location>
        <begin position="17"/>
        <end position="26"/>
    </location>
</feature>
<dbReference type="Proteomes" id="UP000256964">
    <property type="component" value="Unassembled WGS sequence"/>
</dbReference>
<gene>
    <name evidence="2" type="ORF">OH76DRAFT_1405295</name>
</gene>
<feature type="compositionally biased region" description="Low complexity" evidence="1">
    <location>
        <begin position="1"/>
        <end position="16"/>
    </location>
</feature>
<dbReference type="OrthoDB" id="2756109at2759"/>
<evidence type="ECO:0000313" key="3">
    <source>
        <dbReference type="Proteomes" id="UP000256964"/>
    </source>
</evidence>